<dbReference type="InterPro" id="IPR056826">
    <property type="entry name" value="Agd3_CE"/>
</dbReference>
<proteinExistence type="predicted"/>
<evidence type="ECO:0000259" key="5">
    <source>
        <dbReference type="Pfam" id="PF25117"/>
    </source>
</evidence>
<dbReference type="Gene3D" id="3.40.50.720">
    <property type="entry name" value="NAD(P)-binding Rossmann-like Domain"/>
    <property type="match status" value="1"/>
</dbReference>
<evidence type="ECO:0000259" key="4">
    <source>
        <dbReference type="Pfam" id="PF25116"/>
    </source>
</evidence>
<feature type="domain" description="NAD-dependent epimerase/dehydratase" evidence="2">
    <location>
        <begin position="55"/>
        <end position="362"/>
    </location>
</feature>
<dbReference type="PANTHER" id="PTHR31002">
    <property type="entry name" value="SERIPAUPERIN"/>
    <property type="match status" value="1"/>
</dbReference>
<dbReference type="Pfam" id="PF25116">
    <property type="entry name" value="CBM87_Agd3"/>
    <property type="match status" value="1"/>
</dbReference>
<dbReference type="InterPro" id="IPR011330">
    <property type="entry name" value="Glyco_hydro/deAcase_b/a-brl"/>
</dbReference>
<dbReference type="SUPFAM" id="SSF88713">
    <property type="entry name" value="Glycoside hydrolase/deacetylase"/>
    <property type="match status" value="1"/>
</dbReference>
<comment type="caution">
    <text evidence="6">The sequence shown here is derived from an EMBL/GenBank/DDBJ whole genome shotgun (WGS) entry which is preliminary data.</text>
</comment>
<evidence type="ECO:0000313" key="7">
    <source>
        <dbReference type="Proteomes" id="UP000433883"/>
    </source>
</evidence>
<dbReference type="InterPro" id="IPR050788">
    <property type="entry name" value="Yeast_SRP1/TIP1_CWP"/>
</dbReference>
<organism evidence="6 7">
    <name type="scientific">Venturia inaequalis</name>
    <name type="common">Apple scab fungus</name>
    <dbReference type="NCBI Taxonomy" id="5025"/>
    <lineage>
        <taxon>Eukaryota</taxon>
        <taxon>Fungi</taxon>
        <taxon>Dikarya</taxon>
        <taxon>Ascomycota</taxon>
        <taxon>Pezizomycotina</taxon>
        <taxon>Dothideomycetes</taxon>
        <taxon>Pleosporomycetidae</taxon>
        <taxon>Venturiales</taxon>
        <taxon>Venturiaceae</taxon>
        <taxon>Venturia</taxon>
    </lineage>
</organism>
<dbReference type="InterPro" id="IPR005886">
    <property type="entry name" value="UDP_G4E"/>
</dbReference>
<dbReference type="Pfam" id="PF25117">
    <property type="entry name" value="Agd3_C"/>
    <property type="match status" value="1"/>
</dbReference>
<dbReference type="Proteomes" id="UP000433883">
    <property type="component" value="Unassembled WGS sequence"/>
</dbReference>
<feature type="domain" description="Agd3 deacetylase" evidence="3">
    <location>
        <begin position="683"/>
        <end position="1048"/>
    </location>
</feature>
<dbReference type="FunFam" id="3.40.50.720:FF:000418">
    <property type="entry name" value="UDP-glucose 4-epimerase 5"/>
    <property type="match status" value="1"/>
</dbReference>
<feature type="region of interest" description="Disordered" evidence="1">
    <location>
        <begin position="1"/>
        <end position="22"/>
    </location>
</feature>
<evidence type="ECO:0000259" key="2">
    <source>
        <dbReference type="Pfam" id="PF01370"/>
    </source>
</evidence>
<dbReference type="InterPro" id="IPR056825">
    <property type="entry name" value="Agd3_C"/>
</dbReference>
<dbReference type="EMBL" id="WNWQ01000380">
    <property type="protein sequence ID" value="KAE9969153.1"/>
    <property type="molecule type" value="Genomic_DNA"/>
</dbReference>
<feature type="domain" description="Agd3 CBM87" evidence="4">
    <location>
        <begin position="455"/>
        <end position="669"/>
    </location>
</feature>
<dbReference type="InterPro" id="IPR056827">
    <property type="entry name" value="CBM87_Agd3"/>
</dbReference>
<accession>A0A8H3UH83</accession>
<dbReference type="GO" id="GO:0006012">
    <property type="term" value="P:galactose metabolic process"/>
    <property type="evidence" value="ECO:0007669"/>
    <property type="project" value="InterPro"/>
</dbReference>
<dbReference type="PRINTS" id="PR01713">
    <property type="entry name" value="NUCEPIMERASE"/>
</dbReference>
<dbReference type="NCBIfam" id="TIGR01179">
    <property type="entry name" value="galE"/>
    <property type="match status" value="1"/>
</dbReference>
<dbReference type="InterPro" id="IPR036291">
    <property type="entry name" value="NAD(P)-bd_dom_sf"/>
</dbReference>
<dbReference type="InterPro" id="IPR001509">
    <property type="entry name" value="Epimerase_deHydtase"/>
</dbReference>
<dbReference type="Pfam" id="PF25115">
    <property type="entry name" value="Agd3_CE"/>
    <property type="match status" value="1"/>
</dbReference>
<dbReference type="PANTHER" id="PTHR31002:SF34">
    <property type="entry name" value="CELL WALL PROTEIN CWP1-RELATED"/>
    <property type="match status" value="1"/>
</dbReference>
<name>A0A8H3UH83_VENIN</name>
<dbReference type="Pfam" id="PF01370">
    <property type="entry name" value="Epimerase"/>
    <property type="match status" value="1"/>
</dbReference>
<feature type="domain" description="Agd3 C-terminal" evidence="5">
    <location>
        <begin position="1049"/>
        <end position="1115"/>
    </location>
</feature>
<dbReference type="AlphaFoldDB" id="A0A8H3UH83"/>
<gene>
    <name evidence="6" type="ORF">BLS_005492</name>
</gene>
<dbReference type="SUPFAM" id="SSF51735">
    <property type="entry name" value="NAD(P)-binding Rossmann-fold domains"/>
    <property type="match status" value="1"/>
</dbReference>
<evidence type="ECO:0000256" key="1">
    <source>
        <dbReference type="SAM" id="MobiDB-lite"/>
    </source>
</evidence>
<reference evidence="6 7" key="1">
    <citation type="submission" date="2019-11" db="EMBL/GenBank/DDBJ databases">
        <title>Venturia inaequalis Genome Resource.</title>
        <authorList>
            <person name="Lichtner F.J."/>
        </authorList>
    </citation>
    <scope>NUCLEOTIDE SEQUENCE [LARGE SCALE GENOMIC DNA]</scope>
    <source>
        <strain evidence="6">Bline_iso_100314</strain>
    </source>
</reference>
<evidence type="ECO:0000313" key="6">
    <source>
        <dbReference type="EMBL" id="KAE9969153.1"/>
    </source>
</evidence>
<dbReference type="Gene3D" id="3.90.25.10">
    <property type="entry name" value="UDP-galactose 4-epimerase, domain 1"/>
    <property type="match status" value="1"/>
</dbReference>
<sequence length="1117" mass="121271">MDSYSTSRASTSSLSLASNSPPTSSEASIVGAQATLPNIVNSQEFLSLDESAQFVLVVGGLGFIGSHTTLELLKEGYNVIVVDDLSNSYGGVLARVATLAQEFCKANRKRMPYLKFHHCDYRTSEMGYLLKQYDEPVYFSPSTPTHSNTTSKPRSRITSVIHFAAFKAVEESIQSPLSYYQNNVCGLVDFLVQLKQHNITNFVFSSSATVYGEKTNEGKPLREVDLVHHTEIHENEVKLSGAIGLTSPYGRTKYFCEAILADVATADPSWNITALRYFNPVGCHESGLLGEDPRQKPTNLFPVITSVLTGAKPTLEIFGSDWDTVDGTPVRDFIHVTDLARGHIAACVTQEKQKAFRTYNLGTGRGASVSEAIASFEAAASRKIPVVHAGRRAGDVGSCVAETEKVKRELGWKTEKTLDECARDAWNFIVKSKEARRPACKSAYLVGSYQDGEITILVFARDAASGASTVGGLLGYGIPYELILVPSTGITLPTLNSSLTSGNYGGIIVHGEVSYDLGAAGWGSAITAAQWASIYAYQADFNVRLVRLDVYPGPDFGTTTAIAGAGCCNTGVEQMISISNATGFPTANLKVGAGVSTLNMWHYPATITDPATTFEIAQYAPDAGNTFTNPTTAAVINQFATREQMVFFQSWATDWALSSNFLQHAFIHWMTRGLFVGRRRIYFNTQVDDMHLSTEMYYPNGSSYRATPADLDAHVAWQINLNARLPAGSQYFLEIGHNGNGDIESAVSGTGANICTPNEAIEYDEQIDTALEFMKVVGTGADIWPTTPTSYVWTKECAIQDPLLSWFLIPANRDAFAHLSHTFSHMSLNNATFADANKEIVFNAAWMNQTAIDAALHFSPNGLIPPAITGLHNGDVIKAWMDNGIYYVVGDNTRPVLENTVNEYWPYITTVEANGYAGLVVMPRWATTIYYNCDTPACTVAEWVATSAGTNDFTVLLNDARTTNVRHLLALRHDAFMFHQANMRSADMPTTTVGSQTGNFGLLQTWVETVLQELTRLTTWPIISITHDDAAVQFKNRMALDACKPNLSYNYEAGKLAGVTVTATGNTCPVQVPVSFPGAASSASGGTSEQIGTDQLTIWVTLSGSPVTYTLATPIAV</sequence>
<evidence type="ECO:0000259" key="3">
    <source>
        <dbReference type="Pfam" id="PF25115"/>
    </source>
</evidence>
<protein>
    <recommendedName>
        <fullName evidence="8">UDP-glucose 4-epimerase</fullName>
    </recommendedName>
</protein>
<evidence type="ECO:0008006" key="8">
    <source>
        <dbReference type="Google" id="ProtNLM"/>
    </source>
</evidence>
<dbReference type="GO" id="GO:0003978">
    <property type="term" value="F:UDP-glucose 4-epimerase activity"/>
    <property type="evidence" value="ECO:0007669"/>
    <property type="project" value="InterPro"/>
</dbReference>